<gene>
    <name evidence="2" type="ORF">F5878DRAFT_642128</name>
</gene>
<keyword evidence="3" id="KW-1185">Reference proteome</keyword>
<evidence type="ECO:0000256" key="1">
    <source>
        <dbReference type="SAM" id="MobiDB-lite"/>
    </source>
</evidence>
<feature type="region of interest" description="Disordered" evidence="1">
    <location>
        <begin position="124"/>
        <end position="149"/>
    </location>
</feature>
<evidence type="ECO:0000313" key="2">
    <source>
        <dbReference type="EMBL" id="KAJ3838281.1"/>
    </source>
</evidence>
<dbReference type="AlphaFoldDB" id="A0AA38P921"/>
<dbReference type="EMBL" id="MU806192">
    <property type="protein sequence ID" value="KAJ3838281.1"/>
    <property type="molecule type" value="Genomic_DNA"/>
</dbReference>
<feature type="region of interest" description="Disordered" evidence="1">
    <location>
        <begin position="42"/>
        <end position="85"/>
    </location>
</feature>
<evidence type="ECO:0000313" key="3">
    <source>
        <dbReference type="Proteomes" id="UP001163846"/>
    </source>
</evidence>
<organism evidence="2 3">
    <name type="scientific">Lentinula raphanica</name>
    <dbReference type="NCBI Taxonomy" id="153919"/>
    <lineage>
        <taxon>Eukaryota</taxon>
        <taxon>Fungi</taxon>
        <taxon>Dikarya</taxon>
        <taxon>Basidiomycota</taxon>
        <taxon>Agaricomycotina</taxon>
        <taxon>Agaricomycetes</taxon>
        <taxon>Agaricomycetidae</taxon>
        <taxon>Agaricales</taxon>
        <taxon>Marasmiineae</taxon>
        <taxon>Omphalotaceae</taxon>
        <taxon>Lentinula</taxon>
    </lineage>
</organism>
<reference evidence="2" key="1">
    <citation type="submission" date="2022-08" db="EMBL/GenBank/DDBJ databases">
        <authorList>
            <consortium name="DOE Joint Genome Institute"/>
            <person name="Min B."/>
            <person name="Riley R."/>
            <person name="Sierra-Patev S."/>
            <person name="Naranjo-Ortiz M."/>
            <person name="Looney B."/>
            <person name="Konkel Z."/>
            <person name="Slot J.C."/>
            <person name="Sakamoto Y."/>
            <person name="Steenwyk J.L."/>
            <person name="Rokas A."/>
            <person name="Carro J."/>
            <person name="Camarero S."/>
            <person name="Ferreira P."/>
            <person name="Molpeceres G."/>
            <person name="Ruiz-Duenas F.J."/>
            <person name="Serrano A."/>
            <person name="Henrissat B."/>
            <person name="Drula E."/>
            <person name="Hughes K.W."/>
            <person name="Mata J.L."/>
            <person name="Ishikawa N.K."/>
            <person name="Vargas-Isla R."/>
            <person name="Ushijima S."/>
            <person name="Smith C.A."/>
            <person name="Ahrendt S."/>
            <person name="Andreopoulos W."/>
            <person name="He G."/>
            <person name="Labutti K."/>
            <person name="Lipzen A."/>
            <person name="Ng V."/>
            <person name="Sandor L."/>
            <person name="Barry K."/>
            <person name="Martinez A.T."/>
            <person name="Xiao Y."/>
            <person name="Gibbons J.G."/>
            <person name="Terashima K."/>
            <person name="Hibbett D.S."/>
            <person name="Grigoriev I.V."/>
        </authorList>
    </citation>
    <scope>NUCLEOTIDE SEQUENCE</scope>
    <source>
        <strain evidence="2">TFB9207</strain>
    </source>
</reference>
<name>A0AA38P921_9AGAR</name>
<feature type="region of interest" description="Disordered" evidence="1">
    <location>
        <begin position="226"/>
        <end position="256"/>
    </location>
</feature>
<proteinExistence type="predicted"/>
<protein>
    <submittedName>
        <fullName evidence="2">Uncharacterized protein</fullName>
    </submittedName>
</protein>
<feature type="compositionally biased region" description="Basic and acidic residues" evidence="1">
    <location>
        <begin position="68"/>
        <end position="81"/>
    </location>
</feature>
<accession>A0AA38P921</accession>
<sequence>MEPDEDSDQDLSSESPFVWWKRKTYDYATYYLDDDGMIQKIHHDPDSEESNAKMRVRAKTPPTKGGLKKSEHSASGKDFDRGATPVSFKPLARPAKYFLPGGNRTSNVSKEPYGPTKLETSYFKSSDSEGHNAWHSSQSPHDLDAPLAETPTPRMIGTVYVHRNTSDGGYQIWVWCNRDGGELARWYPVDLNSEQVSHPKISTRSLKLTLAGKPSWVLNSTLTTYHKRQSRRSMSRPPGDSASSANGAPNGLSPEG</sequence>
<dbReference type="Proteomes" id="UP001163846">
    <property type="component" value="Unassembled WGS sequence"/>
</dbReference>
<comment type="caution">
    <text evidence="2">The sequence shown here is derived from an EMBL/GenBank/DDBJ whole genome shotgun (WGS) entry which is preliminary data.</text>
</comment>